<organism evidence="1">
    <name type="scientific">Amphimedon queenslandica</name>
    <name type="common">Sponge</name>
    <dbReference type="NCBI Taxonomy" id="400682"/>
    <lineage>
        <taxon>Eukaryota</taxon>
        <taxon>Metazoa</taxon>
        <taxon>Porifera</taxon>
        <taxon>Demospongiae</taxon>
        <taxon>Heteroscleromorpha</taxon>
        <taxon>Haplosclerida</taxon>
        <taxon>Niphatidae</taxon>
        <taxon>Amphimedon</taxon>
    </lineage>
</organism>
<proteinExistence type="predicted"/>
<protein>
    <submittedName>
        <fullName evidence="1">Uncharacterized protein</fullName>
    </submittedName>
</protein>
<dbReference type="AlphaFoldDB" id="A0A1X7UNP4"/>
<sequence length="84" mass="9733">MCMCVHLFIGKKRITIHEKPNYKSSKALCTKPLTQFYYVQCRHYNATCFINPFLAGCGHSISLDSVVRAILESSVFFYLQDSRY</sequence>
<name>A0A1X7UNP4_AMPQE</name>
<evidence type="ECO:0000313" key="1">
    <source>
        <dbReference type="EnsemblMetazoa" id="Aqu2.1.29388_001"/>
    </source>
</evidence>
<dbReference type="EnsemblMetazoa" id="Aqu2.1.29388_001">
    <property type="protein sequence ID" value="Aqu2.1.29388_001"/>
    <property type="gene ID" value="Aqu2.1.29388"/>
</dbReference>
<reference evidence="1" key="1">
    <citation type="submission" date="2017-05" db="UniProtKB">
        <authorList>
            <consortium name="EnsemblMetazoa"/>
        </authorList>
    </citation>
    <scope>IDENTIFICATION</scope>
</reference>
<dbReference type="InParanoid" id="A0A1X7UNP4"/>
<accession>A0A1X7UNP4</accession>